<evidence type="ECO:0000259" key="2">
    <source>
        <dbReference type="Pfam" id="PF05678"/>
    </source>
</evidence>
<evidence type="ECO:0000256" key="1">
    <source>
        <dbReference type="SAM" id="MobiDB-lite"/>
    </source>
</evidence>
<evidence type="ECO:0000313" key="3">
    <source>
        <dbReference type="EMBL" id="KAK9921685.1"/>
    </source>
</evidence>
<dbReference type="GO" id="GO:0005634">
    <property type="term" value="C:nucleus"/>
    <property type="evidence" value="ECO:0007669"/>
    <property type="project" value="TreeGrafter"/>
</dbReference>
<dbReference type="PANTHER" id="PTHR33143:SF3">
    <property type="entry name" value="VQ MOTIF-CONTAINING PROTEIN 17-RELATED"/>
    <property type="match status" value="1"/>
</dbReference>
<dbReference type="EMBL" id="JBEDUW010000006">
    <property type="protein sequence ID" value="KAK9921685.1"/>
    <property type="molecule type" value="Genomic_DNA"/>
</dbReference>
<dbReference type="PANTHER" id="PTHR33143">
    <property type="entry name" value="F16F4.1 PROTEIN-RELATED"/>
    <property type="match status" value="1"/>
</dbReference>
<keyword evidence="4" id="KW-1185">Reference proteome</keyword>
<dbReference type="AlphaFoldDB" id="A0AAW1WCD9"/>
<dbReference type="Proteomes" id="UP001457282">
    <property type="component" value="Unassembled WGS sequence"/>
</dbReference>
<gene>
    <name evidence="3" type="ORF">M0R45_030187</name>
</gene>
<protein>
    <recommendedName>
        <fullName evidence="2">VQ domain-containing protein</fullName>
    </recommendedName>
</protein>
<feature type="domain" description="VQ" evidence="2">
    <location>
        <begin position="45"/>
        <end position="70"/>
    </location>
</feature>
<comment type="caution">
    <text evidence="3">The sequence shown here is derived from an EMBL/GenBank/DDBJ whole genome shotgun (WGS) entry which is preliminary data.</text>
</comment>
<evidence type="ECO:0000313" key="4">
    <source>
        <dbReference type="Proteomes" id="UP001457282"/>
    </source>
</evidence>
<organism evidence="3 4">
    <name type="scientific">Rubus argutus</name>
    <name type="common">Southern blackberry</name>
    <dbReference type="NCBI Taxonomy" id="59490"/>
    <lineage>
        <taxon>Eukaryota</taxon>
        <taxon>Viridiplantae</taxon>
        <taxon>Streptophyta</taxon>
        <taxon>Embryophyta</taxon>
        <taxon>Tracheophyta</taxon>
        <taxon>Spermatophyta</taxon>
        <taxon>Magnoliopsida</taxon>
        <taxon>eudicotyledons</taxon>
        <taxon>Gunneridae</taxon>
        <taxon>Pentapetalae</taxon>
        <taxon>rosids</taxon>
        <taxon>fabids</taxon>
        <taxon>Rosales</taxon>
        <taxon>Rosaceae</taxon>
        <taxon>Rosoideae</taxon>
        <taxon>Rosoideae incertae sedis</taxon>
        <taxon>Rubus</taxon>
    </lineage>
</organism>
<dbReference type="InterPro" id="IPR039607">
    <property type="entry name" value="VQ_8/17/18/20/21/25"/>
</dbReference>
<dbReference type="Pfam" id="PF05678">
    <property type="entry name" value="VQ"/>
    <property type="match status" value="1"/>
</dbReference>
<name>A0AAW1WCD9_RUBAR</name>
<feature type="region of interest" description="Disordered" evidence="1">
    <location>
        <begin position="67"/>
        <end position="100"/>
    </location>
</feature>
<accession>A0AAW1WCD9</accession>
<proteinExistence type="predicted"/>
<dbReference type="InterPro" id="IPR008889">
    <property type="entry name" value="VQ"/>
</dbReference>
<reference evidence="3 4" key="1">
    <citation type="journal article" date="2023" name="G3 (Bethesda)">
        <title>A chromosome-length genome assembly and annotation of blackberry (Rubus argutus, cv. 'Hillquist').</title>
        <authorList>
            <person name="Bruna T."/>
            <person name="Aryal R."/>
            <person name="Dudchenko O."/>
            <person name="Sargent D.J."/>
            <person name="Mead D."/>
            <person name="Buti M."/>
            <person name="Cavallini A."/>
            <person name="Hytonen T."/>
            <person name="Andres J."/>
            <person name="Pham M."/>
            <person name="Weisz D."/>
            <person name="Mascagni F."/>
            <person name="Usai G."/>
            <person name="Natali L."/>
            <person name="Bassil N."/>
            <person name="Fernandez G.E."/>
            <person name="Lomsadze A."/>
            <person name="Armour M."/>
            <person name="Olukolu B."/>
            <person name="Poorten T."/>
            <person name="Britton C."/>
            <person name="Davik J."/>
            <person name="Ashrafi H."/>
            <person name="Aiden E.L."/>
            <person name="Borodovsky M."/>
            <person name="Worthington M."/>
        </authorList>
    </citation>
    <scope>NUCLEOTIDE SEQUENCE [LARGE SCALE GENOMIC DNA]</scope>
    <source>
        <strain evidence="3">PI 553951</strain>
    </source>
</reference>
<sequence length="193" mass="21586">MEEMMTMTQKQTWGNSTNSCSNALAIHRGSQTKSKPKPKIRIIHIFAPEIIKTDVANFRELVQRLTGKPSENGCNNNSKKKKKKQQAGRESEAQQRSSAAAAFMAETKKMELMRSSGGAGFRGFEQYPRSERVIKEEEMMWNADKSGGFLERFADLEGFIHELGEFPMLPNLDSSSAASNSHLLHGFEGTQLV</sequence>